<evidence type="ECO:0000256" key="2">
    <source>
        <dbReference type="ARBA" id="ARBA00022688"/>
    </source>
</evidence>
<evidence type="ECO:0000256" key="7">
    <source>
        <dbReference type="ARBA" id="ARBA00023136"/>
    </source>
</evidence>
<dbReference type="AlphaFoldDB" id="A0A2T9YX45"/>
<dbReference type="Pfam" id="PF03232">
    <property type="entry name" value="COQ7"/>
    <property type="match status" value="1"/>
</dbReference>
<dbReference type="PANTHER" id="PTHR11237">
    <property type="entry name" value="COENZYME Q10 BIOSYNTHESIS PROTEIN 7"/>
    <property type="match status" value="1"/>
</dbReference>
<protein>
    <recommendedName>
        <fullName evidence="8">5-demethoxyubiquinone hydroxylase, mitochondrial</fullName>
        <shortName evidence="8">DMQ hydroxylase</shortName>
        <ecNumber evidence="8">1.14.99.60</ecNumber>
    </recommendedName>
    <alternativeName>
        <fullName evidence="8">Ubiquinone biosynthesis monooxygenase COQ7</fullName>
    </alternativeName>
</protein>
<comment type="cofactor">
    <cofactor evidence="8">
        <name>Fe cation</name>
        <dbReference type="ChEBI" id="CHEBI:24875"/>
    </cofactor>
    <text evidence="8">Binds 2 iron ions per subunit.</text>
</comment>
<comment type="similarity">
    <text evidence="8">Belongs to the COQ7 family.</text>
</comment>
<evidence type="ECO:0000256" key="8">
    <source>
        <dbReference type="HAMAP-Rule" id="MF_03194"/>
    </source>
</evidence>
<dbReference type="PANTHER" id="PTHR11237:SF4">
    <property type="entry name" value="5-DEMETHOXYUBIQUINONE HYDROXYLASE, MITOCHONDRIAL"/>
    <property type="match status" value="1"/>
</dbReference>
<sequence length="225" mass="25526">MINTKILLFAKYTNNQLFRTTPKCVNNLHRYTETRKYSTETTKSRELNNEEYKILDRIIRVDQAGETAAIWIYKGQKAILGGDKRLEKMLEHMKEQEQVHLNSFDKKITEFKARPTILQPVAAAGGFALGVVSAMLGEKTAMACTEAVETVIGGHYNDQLRELIQLEKSEQLDKLMEDIKLFRDQELEHLDTAVQSGAHQSFVYGAVSNIVKGGCKVAIWMCNKV</sequence>
<feature type="binding site" evidence="8">
    <location>
        <position position="186"/>
    </location>
    <ligand>
        <name>Fe cation</name>
        <dbReference type="ChEBI" id="CHEBI:24875"/>
        <label>2</label>
    </ligand>
</feature>
<dbReference type="GO" id="GO:0016709">
    <property type="term" value="F:oxidoreductase activity, acting on paired donors, with incorporation or reduction of molecular oxygen, NAD(P)H as one donor, and incorporation of one atom of oxygen"/>
    <property type="evidence" value="ECO:0007669"/>
    <property type="project" value="UniProtKB-UniRule"/>
</dbReference>
<evidence type="ECO:0000256" key="4">
    <source>
        <dbReference type="ARBA" id="ARBA00023002"/>
    </source>
</evidence>
<keyword evidence="5 8" id="KW-0408">Iron</keyword>
<comment type="function">
    <text evidence="8">Catalyzes the hydroxylation of 2-polyprenyl-3-methyl-6-methoxy-1,4-benzoquinol (DMQH2) during ubiquinone biosynthesis. Has also a structural role in the COQ enzyme complex, stabilizing other COQ polypeptides.</text>
</comment>
<accession>A0A2T9YX45</accession>
<feature type="binding site" evidence="8">
    <location>
        <position position="66"/>
    </location>
    <ligand>
        <name>Fe cation</name>
        <dbReference type="ChEBI" id="CHEBI:24875"/>
        <label>1</label>
    </ligand>
</feature>
<feature type="binding site" evidence="8">
    <location>
        <position position="97"/>
    </location>
    <ligand>
        <name>Fe cation</name>
        <dbReference type="ChEBI" id="CHEBI:24875"/>
        <label>2</label>
    </ligand>
</feature>
<feature type="binding site" evidence="8">
    <location>
        <position position="189"/>
    </location>
    <ligand>
        <name>Fe cation</name>
        <dbReference type="ChEBI" id="CHEBI:24875"/>
        <label>2</label>
    </ligand>
</feature>
<dbReference type="InterPro" id="IPR011566">
    <property type="entry name" value="Ubq_synth_Coq7"/>
</dbReference>
<dbReference type="HAMAP" id="MF_01658">
    <property type="entry name" value="COQ7"/>
    <property type="match status" value="1"/>
</dbReference>
<dbReference type="UniPathway" id="UPA00232"/>
<keyword evidence="8" id="KW-0496">Mitochondrion</keyword>
<keyword evidence="3 8" id="KW-0479">Metal-binding</keyword>
<name>A0A2T9YX45_9FUNG</name>
<comment type="caution">
    <text evidence="9">The sequence shown here is derived from an EMBL/GenBank/DDBJ whole genome shotgun (WGS) entry which is preliminary data.</text>
</comment>
<dbReference type="CDD" id="cd01042">
    <property type="entry name" value="DMQH"/>
    <property type="match status" value="1"/>
</dbReference>
<comment type="pathway">
    <text evidence="1 8">Cofactor biosynthesis; ubiquinone biosynthesis.</text>
</comment>
<evidence type="ECO:0000313" key="10">
    <source>
        <dbReference type="Proteomes" id="UP000245699"/>
    </source>
</evidence>
<dbReference type="GO" id="GO:0008682">
    <property type="term" value="F:3-demethoxyubiquinol 3-hydroxylase activity"/>
    <property type="evidence" value="ECO:0007669"/>
    <property type="project" value="UniProtKB-EC"/>
</dbReference>
<organism evidence="9 10">
    <name type="scientific">Furculomyces boomerangus</name>
    <dbReference type="NCBI Taxonomy" id="61424"/>
    <lineage>
        <taxon>Eukaryota</taxon>
        <taxon>Fungi</taxon>
        <taxon>Fungi incertae sedis</taxon>
        <taxon>Zoopagomycota</taxon>
        <taxon>Kickxellomycotina</taxon>
        <taxon>Harpellomycetes</taxon>
        <taxon>Harpellales</taxon>
        <taxon>Harpellaceae</taxon>
        <taxon>Furculomyces</taxon>
    </lineage>
</organism>
<evidence type="ECO:0000256" key="3">
    <source>
        <dbReference type="ARBA" id="ARBA00022723"/>
    </source>
</evidence>
<feature type="binding site" evidence="8">
    <location>
        <position position="97"/>
    </location>
    <ligand>
        <name>Fe cation</name>
        <dbReference type="ChEBI" id="CHEBI:24875"/>
        <label>1</label>
    </ligand>
</feature>
<dbReference type="GO" id="GO:0006744">
    <property type="term" value="P:ubiquinone biosynthetic process"/>
    <property type="evidence" value="ECO:0007669"/>
    <property type="project" value="UniProtKB-UniRule"/>
</dbReference>
<keyword evidence="8" id="KW-0999">Mitochondrion inner membrane</keyword>
<comment type="catalytic activity">
    <reaction evidence="8">
        <text>a 5-methoxy-2-methyl-3-(all-trans-polyprenyl)benzene-1,4-diol + AH2 + O2 = a 3-demethylubiquinol + A + H2O</text>
        <dbReference type="Rhea" id="RHEA:50908"/>
        <dbReference type="Rhea" id="RHEA-COMP:10859"/>
        <dbReference type="Rhea" id="RHEA-COMP:10914"/>
        <dbReference type="ChEBI" id="CHEBI:13193"/>
        <dbReference type="ChEBI" id="CHEBI:15377"/>
        <dbReference type="ChEBI" id="CHEBI:15379"/>
        <dbReference type="ChEBI" id="CHEBI:17499"/>
        <dbReference type="ChEBI" id="CHEBI:84167"/>
        <dbReference type="ChEBI" id="CHEBI:84422"/>
        <dbReference type="EC" id="1.14.99.60"/>
    </reaction>
</comment>
<dbReference type="STRING" id="61424.A0A2T9YX45"/>
<evidence type="ECO:0000256" key="5">
    <source>
        <dbReference type="ARBA" id="ARBA00023004"/>
    </source>
</evidence>
<comment type="subunit">
    <text evidence="8">Component of a multi-subunit COQ enzyme complex, composed of at least COQ3, COQ4, COQ5, COQ6, COQ7 and COQ9.</text>
</comment>
<dbReference type="Proteomes" id="UP000245699">
    <property type="component" value="Unassembled WGS sequence"/>
</dbReference>
<dbReference type="OrthoDB" id="275371at2759"/>
<feature type="binding site" evidence="8">
    <location>
        <position position="100"/>
    </location>
    <ligand>
        <name>Fe cation</name>
        <dbReference type="ChEBI" id="CHEBI:24875"/>
        <label>1</label>
    </ligand>
</feature>
<dbReference type="InterPro" id="IPR009078">
    <property type="entry name" value="Ferritin-like_SF"/>
</dbReference>
<dbReference type="EMBL" id="MBFT01000129">
    <property type="protein sequence ID" value="PVU96866.1"/>
    <property type="molecule type" value="Genomic_DNA"/>
</dbReference>
<evidence type="ECO:0000256" key="6">
    <source>
        <dbReference type="ARBA" id="ARBA00023033"/>
    </source>
</evidence>
<evidence type="ECO:0000313" key="9">
    <source>
        <dbReference type="EMBL" id="PVU96866.1"/>
    </source>
</evidence>
<dbReference type="GO" id="GO:0031314">
    <property type="term" value="C:extrinsic component of mitochondrial inner membrane"/>
    <property type="evidence" value="ECO:0007669"/>
    <property type="project" value="UniProtKB-UniRule"/>
</dbReference>
<feature type="binding site" evidence="8">
    <location>
        <position position="149"/>
    </location>
    <ligand>
        <name>Fe cation</name>
        <dbReference type="ChEBI" id="CHEBI:24875"/>
        <label>2</label>
    </ligand>
</feature>
<keyword evidence="2 8" id="KW-0831">Ubiquinone biosynthesis</keyword>
<reference evidence="9 10" key="1">
    <citation type="journal article" date="2018" name="MBio">
        <title>Comparative Genomics Reveals the Core Gene Toolbox for the Fungus-Insect Symbiosis.</title>
        <authorList>
            <person name="Wang Y."/>
            <person name="Stata M."/>
            <person name="Wang W."/>
            <person name="Stajich J.E."/>
            <person name="White M.M."/>
            <person name="Moncalvo J.M."/>
        </authorList>
    </citation>
    <scope>NUCLEOTIDE SEQUENCE [LARGE SCALE GENOMIC DNA]</scope>
    <source>
        <strain evidence="9 10">AUS-77-4</strain>
    </source>
</reference>
<keyword evidence="6 8" id="KW-0503">Monooxygenase</keyword>
<dbReference type="SUPFAM" id="SSF47240">
    <property type="entry name" value="Ferritin-like"/>
    <property type="match status" value="1"/>
</dbReference>
<gene>
    <name evidence="8" type="primary">COQ7</name>
    <name evidence="9" type="ORF">BB559_002239</name>
</gene>
<feature type="binding site" evidence="8">
    <location>
        <position position="186"/>
    </location>
    <ligand>
        <name>Fe cation</name>
        <dbReference type="ChEBI" id="CHEBI:24875"/>
        <label>1</label>
    </ligand>
</feature>
<dbReference type="EC" id="1.14.99.60" evidence="8"/>
<keyword evidence="4 8" id="KW-0560">Oxidoreductase</keyword>
<dbReference type="GO" id="GO:0046872">
    <property type="term" value="F:metal ion binding"/>
    <property type="evidence" value="ECO:0007669"/>
    <property type="project" value="UniProtKB-KW"/>
</dbReference>
<keyword evidence="10" id="KW-1185">Reference proteome</keyword>
<proteinExistence type="inferred from homology"/>
<evidence type="ECO:0000256" key="1">
    <source>
        <dbReference type="ARBA" id="ARBA00004749"/>
    </source>
</evidence>
<keyword evidence="7 8" id="KW-0472">Membrane</keyword>
<comment type="subcellular location">
    <subcellularLocation>
        <location evidence="8">Mitochondrion inner membrane</location>
        <topology evidence="8">Peripheral membrane protein</topology>
        <orientation evidence="8">Matrix side</orientation>
    </subcellularLocation>
</comment>